<dbReference type="PROSITE" id="PS00870">
    <property type="entry name" value="CLPAB_1"/>
    <property type="match status" value="1"/>
</dbReference>
<dbReference type="InterPro" id="IPR027417">
    <property type="entry name" value="P-loop_NTPase"/>
</dbReference>
<evidence type="ECO:0000256" key="5">
    <source>
        <dbReference type="RuleBase" id="RU004432"/>
    </source>
</evidence>
<evidence type="ECO:0000256" key="3">
    <source>
        <dbReference type="ARBA" id="ARBA00022840"/>
    </source>
</evidence>
<feature type="region of interest" description="Disordered" evidence="6">
    <location>
        <begin position="1"/>
        <end position="63"/>
    </location>
</feature>
<dbReference type="Proteomes" id="UP000297225">
    <property type="component" value="Unassembled WGS sequence"/>
</dbReference>
<keyword evidence="2 5" id="KW-0547">Nucleotide-binding</keyword>
<dbReference type="GO" id="GO:0006508">
    <property type="term" value="P:proteolysis"/>
    <property type="evidence" value="ECO:0007669"/>
    <property type="project" value="UniProtKB-KW"/>
</dbReference>
<reference evidence="9 10" key="1">
    <citation type="submission" date="2019-03" db="EMBL/GenBank/DDBJ databases">
        <title>Porphyromonas levii Isolated from the Uterus of Dairy Cows.</title>
        <authorList>
            <person name="Francis A.M."/>
        </authorList>
    </citation>
    <scope>NUCLEOTIDE SEQUENCE [LARGE SCALE GENOMIC DNA]</scope>
    <source>
        <strain evidence="9 10">AF5678</strain>
    </source>
</reference>
<feature type="domain" description="AAA+ ATPase" evidence="7">
    <location>
        <begin position="100"/>
        <end position="243"/>
    </location>
</feature>
<evidence type="ECO:0000256" key="6">
    <source>
        <dbReference type="SAM" id="MobiDB-lite"/>
    </source>
</evidence>
<keyword evidence="10" id="KW-1185">Reference proteome</keyword>
<keyword evidence="1" id="KW-0677">Repeat</keyword>
<dbReference type="OrthoDB" id="9803641at2"/>
<evidence type="ECO:0000256" key="2">
    <source>
        <dbReference type="ARBA" id="ARBA00022741"/>
    </source>
</evidence>
<keyword evidence="4 5" id="KW-0143">Chaperone</keyword>
<dbReference type="PANTHER" id="PTHR11638:SF18">
    <property type="entry name" value="HEAT SHOCK PROTEIN 104"/>
    <property type="match status" value="1"/>
</dbReference>
<dbReference type="InterPro" id="IPR019489">
    <property type="entry name" value="Clp_ATPase_C"/>
</dbReference>
<evidence type="ECO:0000256" key="4">
    <source>
        <dbReference type="ARBA" id="ARBA00023186"/>
    </source>
</evidence>
<evidence type="ECO:0000256" key="1">
    <source>
        <dbReference type="ARBA" id="ARBA00022737"/>
    </source>
</evidence>
<dbReference type="InterPro" id="IPR041546">
    <property type="entry name" value="ClpA/ClpB_AAA_lid"/>
</dbReference>
<feature type="domain" description="AAA+ ATPase" evidence="7">
    <location>
        <begin position="437"/>
        <end position="584"/>
    </location>
</feature>
<dbReference type="Gene3D" id="3.40.50.300">
    <property type="entry name" value="P-loop containing nucleotide triphosphate hydrolases"/>
    <property type="match status" value="2"/>
</dbReference>
<dbReference type="Pfam" id="PF00004">
    <property type="entry name" value="AAA"/>
    <property type="match status" value="1"/>
</dbReference>
<feature type="domain" description="Clp ATPase C-terminal" evidence="8">
    <location>
        <begin position="615"/>
        <end position="706"/>
    </location>
</feature>
<dbReference type="Pfam" id="PF17871">
    <property type="entry name" value="AAA_lid_9"/>
    <property type="match status" value="1"/>
</dbReference>
<dbReference type="PANTHER" id="PTHR11638">
    <property type="entry name" value="ATP-DEPENDENT CLP PROTEASE"/>
    <property type="match status" value="1"/>
</dbReference>
<organism evidence="9 10">
    <name type="scientific">Porphyromonas levii</name>
    <dbReference type="NCBI Taxonomy" id="28114"/>
    <lineage>
        <taxon>Bacteria</taxon>
        <taxon>Pseudomonadati</taxon>
        <taxon>Bacteroidota</taxon>
        <taxon>Bacteroidia</taxon>
        <taxon>Bacteroidales</taxon>
        <taxon>Porphyromonadaceae</taxon>
        <taxon>Porphyromonas</taxon>
    </lineage>
</organism>
<dbReference type="Pfam" id="PF07724">
    <property type="entry name" value="AAA_2"/>
    <property type="match status" value="1"/>
</dbReference>
<keyword evidence="3 5" id="KW-0067">ATP-binding</keyword>
<dbReference type="PRINTS" id="PR00300">
    <property type="entry name" value="CLPPROTEASEA"/>
</dbReference>
<dbReference type="PROSITE" id="PS00871">
    <property type="entry name" value="CLPAB_2"/>
    <property type="match status" value="1"/>
</dbReference>
<dbReference type="Gene3D" id="4.10.860.10">
    <property type="entry name" value="UVR domain"/>
    <property type="match status" value="1"/>
</dbReference>
<dbReference type="InterPro" id="IPR018368">
    <property type="entry name" value="ClpA/B_CS1"/>
</dbReference>
<dbReference type="Pfam" id="PF10431">
    <property type="entry name" value="ClpB_D2-small"/>
    <property type="match status" value="1"/>
</dbReference>
<evidence type="ECO:0000313" key="10">
    <source>
        <dbReference type="Proteomes" id="UP000297225"/>
    </source>
</evidence>
<dbReference type="GO" id="GO:0016887">
    <property type="term" value="F:ATP hydrolysis activity"/>
    <property type="evidence" value="ECO:0007669"/>
    <property type="project" value="InterPro"/>
</dbReference>
<dbReference type="SMART" id="SM01086">
    <property type="entry name" value="ClpB_D2-small"/>
    <property type="match status" value="1"/>
</dbReference>
<evidence type="ECO:0000313" key="9">
    <source>
        <dbReference type="EMBL" id="TFH94418.1"/>
    </source>
</evidence>
<protein>
    <submittedName>
        <fullName evidence="9">ATP-dependent Clp protease ATP-binding subunit</fullName>
    </submittedName>
</protein>
<evidence type="ECO:0000259" key="8">
    <source>
        <dbReference type="SMART" id="SM01086"/>
    </source>
</evidence>
<gene>
    <name evidence="9" type="ORF">E4P47_07575</name>
</gene>
<dbReference type="GO" id="GO:0008233">
    <property type="term" value="F:peptidase activity"/>
    <property type="evidence" value="ECO:0007669"/>
    <property type="project" value="UniProtKB-KW"/>
</dbReference>
<dbReference type="CDD" id="cd00009">
    <property type="entry name" value="AAA"/>
    <property type="match status" value="1"/>
</dbReference>
<dbReference type="SMART" id="SM00382">
    <property type="entry name" value="AAA"/>
    <property type="match status" value="2"/>
</dbReference>
<comment type="similarity">
    <text evidence="5">Belongs to the ClpA/ClpB family.</text>
</comment>
<evidence type="ECO:0000259" key="7">
    <source>
        <dbReference type="SMART" id="SM00382"/>
    </source>
</evidence>
<dbReference type="Gene3D" id="1.10.8.60">
    <property type="match status" value="2"/>
</dbReference>
<dbReference type="STRING" id="1122973.GCA_000379925_00624"/>
<dbReference type="InterPro" id="IPR003593">
    <property type="entry name" value="AAA+_ATPase"/>
</dbReference>
<proteinExistence type="inferred from homology"/>
<dbReference type="AlphaFoldDB" id="A0A4Y8WMP6"/>
<dbReference type="RefSeq" id="WP_134849821.1">
    <property type="nucleotide sequence ID" value="NZ_CP197400.1"/>
</dbReference>
<comment type="caution">
    <text evidence="9">The sequence shown here is derived from an EMBL/GenBank/DDBJ whole genome shotgun (WGS) entry which is preliminary data.</text>
</comment>
<dbReference type="InterPro" id="IPR050130">
    <property type="entry name" value="ClpA_ClpB"/>
</dbReference>
<dbReference type="SUPFAM" id="SSF52540">
    <property type="entry name" value="P-loop containing nucleoside triphosphate hydrolases"/>
    <property type="match status" value="2"/>
</dbReference>
<feature type="compositionally biased region" description="Basic and acidic residues" evidence="6">
    <location>
        <begin position="28"/>
        <end position="49"/>
    </location>
</feature>
<dbReference type="GO" id="GO:0034605">
    <property type="term" value="P:cellular response to heat"/>
    <property type="evidence" value="ECO:0007669"/>
    <property type="project" value="TreeGrafter"/>
</dbReference>
<dbReference type="InterPro" id="IPR028299">
    <property type="entry name" value="ClpA/B_CS2"/>
</dbReference>
<dbReference type="InterPro" id="IPR001270">
    <property type="entry name" value="ClpA/B"/>
</dbReference>
<sequence length="716" mass="79648">MKDRARQYRLDMMASMPNYPDDDLGELFSKDEGKGEEHEGNKEPSKDKGTTGGGKGKSDTPTLDQYGTWLNDLAKKNKLDPIYGRDGEIQRVAQILARKKKNNPILLGEPGVGKTAIVEALAQKIVANDVPITLLNKRIISIDLASMVAGSMYRGQFEERMKGMIKELRANPDIILYIDEIHTLMGSGNSQGGLDAANILKPALSRGEIKVIGATTLEEYRKTIEKDGAMERRFQKIVVEAPDTKETLEILHKLRPRYEEHHHVTYSDDALLAAVKLTDQYVTDRFFPDKAIDAIDEAGAYAFMANQKPVDLSHFEAKINEARALKQKAVSESDYELAIRYRDEEKEAISEFDQYKARLERGEMLTQKVMVGVEEIQKVVSLTSGVPVESFTKDDLASLAGLADRLKAKVKGQDHVIDAIASAIQRNKIGLRNPKKPIGSFLFLGSSGVGKTHLAKNLAKELFGSEDAMIRVDMSEFMERHTVSRLVGAPPGYVGYDEGGELTKKIKRRPYSVVLFDEIEKAHADVHNILLQLLDDGVLTDSNGRKVNFKNTIVIMTSNVGTRQLDDFGTGIGFRDASAEEISKLSQEVIQKMLRKSFAPEFLNRIDKIVTFNALSPEVIRSIVDIQLQELAPRLDALEITVEYSEKARAFLAKKGYDPKLGARPLNRAIAQYVEDLITQAIIDGEAIPGGRYLIDVDHGKSPEKLRLLQPEIAAQ</sequence>
<keyword evidence="9" id="KW-0378">Hydrolase</keyword>
<dbReference type="FunFam" id="3.40.50.300:FF:000025">
    <property type="entry name" value="ATP-dependent Clp protease subunit"/>
    <property type="match status" value="1"/>
</dbReference>
<dbReference type="CDD" id="cd19499">
    <property type="entry name" value="RecA-like_ClpB_Hsp104-like"/>
    <property type="match status" value="1"/>
</dbReference>
<keyword evidence="9" id="KW-0645">Protease</keyword>
<dbReference type="EMBL" id="SPNC01000125">
    <property type="protein sequence ID" value="TFH94418.1"/>
    <property type="molecule type" value="Genomic_DNA"/>
</dbReference>
<accession>A0A4Y8WMP6</accession>
<name>A0A4Y8WMP6_9PORP</name>
<dbReference type="GO" id="GO:0005524">
    <property type="term" value="F:ATP binding"/>
    <property type="evidence" value="ECO:0007669"/>
    <property type="project" value="UniProtKB-KW"/>
</dbReference>
<dbReference type="GO" id="GO:0005737">
    <property type="term" value="C:cytoplasm"/>
    <property type="evidence" value="ECO:0007669"/>
    <property type="project" value="TreeGrafter"/>
</dbReference>
<dbReference type="InterPro" id="IPR003959">
    <property type="entry name" value="ATPase_AAA_core"/>
</dbReference>